<gene>
    <name evidence="1" type="ORF">M404DRAFT_35524</name>
</gene>
<dbReference type="HOGENOM" id="CLU_847643_0_0_1"/>
<keyword evidence="2" id="KW-1185">Reference proteome</keyword>
<evidence type="ECO:0000313" key="2">
    <source>
        <dbReference type="Proteomes" id="UP000054217"/>
    </source>
</evidence>
<dbReference type="AlphaFoldDB" id="A0A0C3NDX5"/>
<dbReference type="Proteomes" id="UP000054217">
    <property type="component" value="Unassembled WGS sequence"/>
</dbReference>
<organism evidence="1 2">
    <name type="scientific">Pisolithus tinctorius Marx 270</name>
    <dbReference type="NCBI Taxonomy" id="870435"/>
    <lineage>
        <taxon>Eukaryota</taxon>
        <taxon>Fungi</taxon>
        <taxon>Dikarya</taxon>
        <taxon>Basidiomycota</taxon>
        <taxon>Agaricomycotina</taxon>
        <taxon>Agaricomycetes</taxon>
        <taxon>Agaricomycetidae</taxon>
        <taxon>Boletales</taxon>
        <taxon>Sclerodermatineae</taxon>
        <taxon>Pisolithaceae</taxon>
        <taxon>Pisolithus</taxon>
    </lineage>
</organism>
<dbReference type="EMBL" id="KN832121">
    <property type="protein sequence ID" value="KIN93980.1"/>
    <property type="molecule type" value="Genomic_DNA"/>
</dbReference>
<evidence type="ECO:0000313" key="1">
    <source>
        <dbReference type="EMBL" id="KIN93980.1"/>
    </source>
</evidence>
<proteinExistence type="predicted"/>
<reference evidence="2" key="2">
    <citation type="submission" date="2015-01" db="EMBL/GenBank/DDBJ databases">
        <title>Evolutionary Origins and Diversification of the Mycorrhizal Mutualists.</title>
        <authorList>
            <consortium name="DOE Joint Genome Institute"/>
            <consortium name="Mycorrhizal Genomics Consortium"/>
            <person name="Kohler A."/>
            <person name="Kuo A."/>
            <person name="Nagy L.G."/>
            <person name="Floudas D."/>
            <person name="Copeland A."/>
            <person name="Barry K.W."/>
            <person name="Cichocki N."/>
            <person name="Veneault-Fourrey C."/>
            <person name="LaButti K."/>
            <person name="Lindquist E.A."/>
            <person name="Lipzen A."/>
            <person name="Lundell T."/>
            <person name="Morin E."/>
            <person name="Murat C."/>
            <person name="Riley R."/>
            <person name="Ohm R."/>
            <person name="Sun H."/>
            <person name="Tunlid A."/>
            <person name="Henrissat B."/>
            <person name="Grigoriev I.V."/>
            <person name="Hibbett D.S."/>
            <person name="Martin F."/>
        </authorList>
    </citation>
    <scope>NUCLEOTIDE SEQUENCE [LARGE SCALE GENOMIC DNA]</scope>
    <source>
        <strain evidence="2">Marx 270</strain>
    </source>
</reference>
<protein>
    <submittedName>
        <fullName evidence="1">Uncharacterized protein</fullName>
    </submittedName>
</protein>
<reference evidence="1 2" key="1">
    <citation type="submission" date="2014-04" db="EMBL/GenBank/DDBJ databases">
        <authorList>
            <consortium name="DOE Joint Genome Institute"/>
            <person name="Kuo A."/>
            <person name="Kohler A."/>
            <person name="Costa M.D."/>
            <person name="Nagy L.G."/>
            <person name="Floudas D."/>
            <person name="Copeland A."/>
            <person name="Barry K.W."/>
            <person name="Cichocki N."/>
            <person name="Veneault-Fourrey C."/>
            <person name="LaButti K."/>
            <person name="Lindquist E.A."/>
            <person name="Lipzen A."/>
            <person name="Lundell T."/>
            <person name="Morin E."/>
            <person name="Murat C."/>
            <person name="Sun H."/>
            <person name="Tunlid A."/>
            <person name="Henrissat B."/>
            <person name="Grigoriev I.V."/>
            <person name="Hibbett D.S."/>
            <person name="Martin F."/>
            <person name="Nordberg H.P."/>
            <person name="Cantor M.N."/>
            <person name="Hua S.X."/>
        </authorList>
    </citation>
    <scope>NUCLEOTIDE SEQUENCE [LARGE SCALE GENOMIC DNA]</scope>
    <source>
        <strain evidence="1 2">Marx 270</strain>
    </source>
</reference>
<dbReference type="InParanoid" id="A0A0C3NDX5"/>
<name>A0A0C3NDX5_PISTI</name>
<accession>A0A0C3NDX5</accession>
<sequence length="328" mass="38135">MSLIIAKCLKTQAAHLHDGMYEGNKWREEFVKRVIEYMENLYVRDCANWCYAVPSLQSFFIKLQPLLTHVPLSLIKITWDGFPTYPGLEMPFKLPGLHVTYHGYLTDFTPKISFMSSPNAIANFNGCDLPSLTYEDPSLWTVPTFTITHDMFVYITYNCHILYCSGNPFRDLIPPLQVWHKYLESHYQGLWREGITDVKCILLFFREHQKGGHLFDLQLLEFVNQFKTWGNLDKHHTGYDHSRKHLWWLDSTSRKRFTYWPGTDEIMADFKHAMACDTGSAFSQPRCRGLYATALARPHAAAETHHKLPPSQYNGHTVCIQRPVPRVS</sequence>